<dbReference type="EMBL" id="BMJV01000003">
    <property type="protein sequence ID" value="GGG70737.1"/>
    <property type="molecule type" value="Genomic_DNA"/>
</dbReference>
<proteinExistence type="predicted"/>
<dbReference type="AlphaFoldDB" id="A0A8J2ZJQ3"/>
<accession>A0A8J2ZJQ3</accession>
<gene>
    <name evidence="4" type="ORF">GCM10011415_18000</name>
</gene>
<evidence type="ECO:0000313" key="4">
    <source>
        <dbReference type="EMBL" id="GGG70737.1"/>
    </source>
</evidence>
<dbReference type="GO" id="GO:0032259">
    <property type="term" value="P:methylation"/>
    <property type="evidence" value="ECO:0007669"/>
    <property type="project" value="UniProtKB-KW"/>
</dbReference>
<dbReference type="Proteomes" id="UP000617145">
    <property type="component" value="Unassembled WGS sequence"/>
</dbReference>
<reference evidence="4" key="2">
    <citation type="submission" date="2020-09" db="EMBL/GenBank/DDBJ databases">
        <authorList>
            <person name="Sun Q."/>
            <person name="Zhou Y."/>
        </authorList>
    </citation>
    <scope>NUCLEOTIDE SEQUENCE</scope>
    <source>
        <strain evidence="4">CGMCC 1.15762</strain>
    </source>
</reference>
<dbReference type="GO" id="GO:0008168">
    <property type="term" value="F:methyltransferase activity"/>
    <property type="evidence" value="ECO:0007669"/>
    <property type="project" value="UniProtKB-KW"/>
</dbReference>
<evidence type="ECO:0000259" key="3">
    <source>
        <dbReference type="Pfam" id="PF05175"/>
    </source>
</evidence>
<evidence type="ECO:0000313" key="5">
    <source>
        <dbReference type="Proteomes" id="UP000617145"/>
    </source>
</evidence>
<dbReference type="Pfam" id="PF05175">
    <property type="entry name" value="MTS"/>
    <property type="match status" value="1"/>
</dbReference>
<keyword evidence="2" id="KW-0949">S-adenosyl-L-methionine</keyword>
<protein>
    <submittedName>
        <fullName evidence="4">Methyltransferase</fullName>
    </submittedName>
</protein>
<sequence length="257" mass="27302">MRVEAFGTPELGCNDFLGGLVTIWQPLFGYRAGVDPVLLAATIPATPGQSVLELGCGAGPALCCLGTRVPGLRLAGLEIQPAYAALARRNLEGNGLVGEVFEGDIAAPPAPLKAQSFDHVMANPPYFEPGSRRAAADPGREMGLAGPLSLPAWVTLAARRLKPGGTATFVQRVERLPELLGAMPSALGSIEVWPLVPRDGRPPRLFFARGRKNGRAAFRLHPPLAMHRGPVHLEDGDDYSDVIRAALRDGRALPFPQ</sequence>
<keyword evidence="5" id="KW-1185">Reference proteome</keyword>
<comment type="caution">
    <text evidence="4">The sequence shown here is derived from an EMBL/GenBank/DDBJ whole genome shotgun (WGS) entry which is preliminary data.</text>
</comment>
<keyword evidence="1 4" id="KW-0489">Methyltransferase</keyword>
<dbReference type="InterPro" id="IPR029063">
    <property type="entry name" value="SAM-dependent_MTases_sf"/>
</dbReference>
<organism evidence="4 5">
    <name type="scientific">Salipiger pallidus</name>
    <dbReference type="NCBI Taxonomy" id="1775170"/>
    <lineage>
        <taxon>Bacteria</taxon>
        <taxon>Pseudomonadati</taxon>
        <taxon>Pseudomonadota</taxon>
        <taxon>Alphaproteobacteria</taxon>
        <taxon>Rhodobacterales</taxon>
        <taxon>Roseobacteraceae</taxon>
        <taxon>Salipiger</taxon>
    </lineage>
</organism>
<evidence type="ECO:0000256" key="1">
    <source>
        <dbReference type="ARBA" id="ARBA00022603"/>
    </source>
</evidence>
<dbReference type="SUPFAM" id="SSF53335">
    <property type="entry name" value="S-adenosyl-L-methionine-dependent methyltransferases"/>
    <property type="match status" value="1"/>
</dbReference>
<evidence type="ECO:0000256" key="2">
    <source>
        <dbReference type="ARBA" id="ARBA00022691"/>
    </source>
</evidence>
<dbReference type="RefSeq" id="WP_188789890.1">
    <property type="nucleotide sequence ID" value="NZ_BMJV01000003.1"/>
</dbReference>
<dbReference type="InterPro" id="IPR050210">
    <property type="entry name" value="tRNA_Adenine-N(6)_MTase"/>
</dbReference>
<dbReference type="InterPro" id="IPR007848">
    <property type="entry name" value="Small_mtfrase_dom"/>
</dbReference>
<reference evidence="4" key="1">
    <citation type="journal article" date="2014" name="Int. J. Syst. Evol. Microbiol.">
        <title>Complete genome sequence of Corynebacterium casei LMG S-19264T (=DSM 44701T), isolated from a smear-ripened cheese.</title>
        <authorList>
            <consortium name="US DOE Joint Genome Institute (JGI-PGF)"/>
            <person name="Walter F."/>
            <person name="Albersmeier A."/>
            <person name="Kalinowski J."/>
            <person name="Ruckert C."/>
        </authorList>
    </citation>
    <scope>NUCLEOTIDE SEQUENCE</scope>
    <source>
        <strain evidence="4">CGMCC 1.15762</strain>
    </source>
</reference>
<dbReference type="Gene3D" id="3.40.50.150">
    <property type="entry name" value="Vaccinia Virus protein VP39"/>
    <property type="match status" value="1"/>
</dbReference>
<name>A0A8J2ZJQ3_9RHOB</name>
<dbReference type="PANTHER" id="PTHR47739">
    <property type="entry name" value="TRNA1(VAL) (ADENINE(37)-N6)-METHYLTRANSFERASE"/>
    <property type="match status" value="1"/>
</dbReference>
<keyword evidence="1 4" id="KW-0808">Transferase</keyword>
<dbReference type="PANTHER" id="PTHR47739:SF1">
    <property type="entry name" value="TRNA1(VAL) (ADENINE(37)-N6)-METHYLTRANSFERASE"/>
    <property type="match status" value="1"/>
</dbReference>
<feature type="domain" description="Methyltransferase small" evidence="3">
    <location>
        <begin position="38"/>
        <end position="131"/>
    </location>
</feature>
<dbReference type="CDD" id="cd02440">
    <property type="entry name" value="AdoMet_MTases"/>
    <property type="match status" value="1"/>
</dbReference>